<sequence length="22" mass="2655">MARALINCDKLKKNKQHMFDIH</sequence>
<name>A0A381QF59_9ZZZZ</name>
<gene>
    <name evidence="1" type="ORF">METZ01_LOCUS29551</name>
</gene>
<evidence type="ECO:0000313" key="1">
    <source>
        <dbReference type="EMBL" id="SUZ76697.1"/>
    </source>
</evidence>
<organism evidence="1">
    <name type="scientific">marine metagenome</name>
    <dbReference type="NCBI Taxonomy" id="408172"/>
    <lineage>
        <taxon>unclassified sequences</taxon>
        <taxon>metagenomes</taxon>
        <taxon>ecological metagenomes</taxon>
    </lineage>
</organism>
<protein>
    <submittedName>
        <fullName evidence="1">Uncharacterized protein</fullName>
    </submittedName>
</protein>
<reference evidence="1" key="1">
    <citation type="submission" date="2018-05" db="EMBL/GenBank/DDBJ databases">
        <authorList>
            <person name="Lanie J.A."/>
            <person name="Ng W.-L."/>
            <person name="Kazmierczak K.M."/>
            <person name="Andrzejewski T.M."/>
            <person name="Davidsen T.M."/>
            <person name="Wayne K.J."/>
            <person name="Tettelin H."/>
            <person name="Glass J.I."/>
            <person name="Rusch D."/>
            <person name="Podicherti R."/>
            <person name="Tsui H.-C.T."/>
            <person name="Winkler M.E."/>
        </authorList>
    </citation>
    <scope>NUCLEOTIDE SEQUENCE</scope>
</reference>
<dbReference type="EMBL" id="UINC01001288">
    <property type="protein sequence ID" value="SUZ76697.1"/>
    <property type="molecule type" value="Genomic_DNA"/>
</dbReference>
<proteinExistence type="predicted"/>
<dbReference type="AlphaFoldDB" id="A0A381QF59"/>
<accession>A0A381QF59</accession>